<dbReference type="InterPro" id="IPR022687">
    <property type="entry name" value="HTH_DTXR"/>
</dbReference>
<dbReference type="InterPro" id="IPR022689">
    <property type="entry name" value="Iron_dep_repressor"/>
</dbReference>
<dbReference type="PANTHER" id="PTHR33238">
    <property type="entry name" value="IRON (METAL) DEPENDENT REPRESSOR, DTXR FAMILY"/>
    <property type="match status" value="1"/>
</dbReference>
<dbReference type="RefSeq" id="WP_130645889.1">
    <property type="nucleotide sequence ID" value="NZ_PGCL01000001.1"/>
</dbReference>
<dbReference type="SUPFAM" id="SSF46785">
    <property type="entry name" value="Winged helix' DNA-binding domain"/>
    <property type="match status" value="1"/>
</dbReference>
<keyword evidence="4" id="KW-0804">Transcription</keyword>
<evidence type="ECO:0000256" key="1">
    <source>
        <dbReference type="ARBA" id="ARBA00007871"/>
    </source>
</evidence>
<dbReference type="Proteomes" id="UP000292580">
    <property type="component" value="Unassembled WGS sequence"/>
</dbReference>
<evidence type="ECO:0000256" key="2">
    <source>
        <dbReference type="ARBA" id="ARBA00023015"/>
    </source>
</evidence>
<sequence>MEEFDGSELPARRAEFLGIIAGMGGEGTTGAIAREAGVTPSTATKTLSVLADGGYIEQIPYRGVRLTPMGERYARFLVRRHRVLSLALSRFGLSPEEACREAKNLESHVSRELVDRICASLGHPMQSVCGPIEHDCLCCPLRS</sequence>
<reference evidence="7 8" key="1">
    <citation type="submission" date="2017-11" db="EMBL/GenBank/DDBJ databases">
        <title>Isolation and Characterization of Methanofollis Species from Methane Seep Offshore SW Taiwan.</title>
        <authorList>
            <person name="Teng N.-H."/>
            <person name="Lai M.-C."/>
            <person name="Chen S.-C."/>
        </authorList>
    </citation>
    <scope>NUCLEOTIDE SEQUENCE [LARGE SCALE GENOMIC DNA]</scope>
    <source>
        <strain evidence="7 8">FWC-SCC2</strain>
    </source>
</reference>
<dbReference type="Pfam" id="PF01325">
    <property type="entry name" value="Fe_dep_repress"/>
    <property type="match status" value="1"/>
</dbReference>
<organism evidence="7 8">
    <name type="scientific">Methanofollis fontis</name>
    <dbReference type="NCBI Taxonomy" id="2052832"/>
    <lineage>
        <taxon>Archaea</taxon>
        <taxon>Methanobacteriati</taxon>
        <taxon>Methanobacteriota</taxon>
        <taxon>Stenosarchaea group</taxon>
        <taxon>Methanomicrobia</taxon>
        <taxon>Methanomicrobiales</taxon>
        <taxon>Methanomicrobiaceae</taxon>
        <taxon>Methanofollis</taxon>
    </lineage>
</organism>
<dbReference type="AlphaFoldDB" id="A0A483CVJ3"/>
<accession>A0A483CVJ3</accession>
<comment type="caution">
    <text evidence="7">The sequence shown here is derived from an EMBL/GenBank/DDBJ whole genome shotgun (WGS) entry which is preliminary data.</text>
</comment>
<evidence type="ECO:0000256" key="4">
    <source>
        <dbReference type="ARBA" id="ARBA00023163"/>
    </source>
</evidence>
<dbReference type="OrthoDB" id="24735at2157"/>
<evidence type="ECO:0000313" key="7">
    <source>
        <dbReference type="EMBL" id="TAJ45527.1"/>
    </source>
</evidence>
<dbReference type="InterPro" id="IPR050536">
    <property type="entry name" value="DtxR_MntR_Metal-Reg"/>
</dbReference>
<dbReference type="EMBL" id="PGCL01000001">
    <property type="protein sequence ID" value="TAJ45527.1"/>
    <property type="molecule type" value="Genomic_DNA"/>
</dbReference>
<dbReference type="PANTHER" id="PTHR33238:SF7">
    <property type="entry name" value="IRON-DEPENDENT TRANSCRIPTIONAL REGULATOR"/>
    <property type="match status" value="1"/>
</dbReference>
<dbReference type="Pfam" id="PF02742">
    <property type="entry name" value="Fe_dep_repr_C"/>
    <property type="match status" value="1"/>
</dbReference>
<evidence type="ECO:0000256" key="3">
    <source>
        <dbReference type="ARBA" id="ARBA00023125"/>
    </source>
</evidence>
<dbReference type="GO" id="GO:0003700">
    <property type="term" value="F:DNA-binding transcription factor activity"/>
    <property type="evidence" value="ECO:0007669"/>
    <property type="project" value="InterPro"/>
</dbReference>
<dbReference type="SMART" id="SM00529">
    <property type="entry name" value="HTH_DTXR"/>
    <property type="match status" value="1"/>
</dbReference>
<dbReference type="InterPro" id="IPR036421">
    <property type="entry name" value="Fe_dep_repressor_sf"/>
</dbReference>
<name>A0A483CVJ3_9EURY</name>
<dbReference type="InterPro" id="IPR001367">
    <property type="entry name" value="Fe_dep_repressor"/>
</dbReference>
<dbReference type="GO" id="GO:0046914">
    <property type="term" value="F:transition metal ion binding"/>
    <property type="evidence" value="ECO:0007669"/>
    <property type="project" value="InterPro"/>
</dbReference>
<protein>
    <submittedName>
        <fullName evidence="7">Metal-dependent transcriptional regulator</fullName>
    </submittedName>
</protein>
<feature type="domain" description="Iron dependent repressor metal binding and dimerisation" evidence="6">
    <location>
        <begin position="67"/>
        <end position="128"/>
    </location>
</feature>
<keyword evidence="8" id="KW-1185">Reference proteome</keyword>
<keyword evidence="2" id="KW-0805">Transcription regulation</keyword>
<dbReference type="Gene3D" id="1.10.10.10">
    <property type="entry name" value="Winged helix-like DNA-binding domain superfamily/Winged helix DNA-binding domain"/>
    <property type="match status" value="1"/>
</dbReference>
<evidence type="ECO:0000259" key="5">
    <source>
        <dbReference type="Pfam" id="PF01325"/>
    </source>
</evidence>
<feature type="domain" description="HTH dtxR-type" evidence="5">
    <location>
        <begin position="29"/>
        <end position="64"/>
    </location>
</feature>
<dbReference type="SUPFAM" id="SSF47979">
    <property type="entry name" value="Iron-dependent repressor protein, dimerization domain"/>
    <property type="match status" value="1"/>
</dbReference>
<comment type="similarity">
    <text evidence="1">Belongs to the DtxR/MntR family.</text>
</comment>
<proteinExistence type="inferred from homology"/>
<dbReference type="InterPro" id="IPR036388">
    <property type="entry name" value="WH-like_DNA-bd_sf"/>
</dbReference>
<gene>
    <name evidence="7" type="ORF">CUJ86_02025</name>
</gene>
<keyword evidence="3" id="KW-0238">DNA-binding</keyword>
<dbReference type="GO" id="GO:0046983">
    <property type="term" value="F:protein dimerization activity"/>
    <property type="evidence" value="ECO:0007669"/>
    <property type="project" value="InterPro"/>
</dbReference>
<dbReference type="GO" id="GO:0003677">
    <property type="term" value="F:DNA binding"/>
    <property type="evidence" value="ECO:0007669"/>
    <property type="project" value="UniProtKB-KW"/>
</dbReference>
<evidence type="ECO:0000313" key="8">
    <source>
        <dbReference type="Proteomes" id="UP000292580"/>
    </source>
</evidence>
<evidence type="ECO:0000259" key="6">
    <source>
        <dbReference type="Pfam" id="PF02742"/>
    </source>
</evidence>
<dbReference type="InterPro" id="IPR036390">
    <property type="entry name" value="WH_DNA-bd_sf"/>
</dbReference>